<proteinExistence type="predicted"/>
<dbReference type="Proteomes" id="UP000636709">
    <property type="component" value="Unassembled WGS sequence"/>
</dbReference>
<sequence>MKLKLDFDTSHVAVAEKDDAFFSNNMFCNLERLELEVPSEAATATGSKTPALLIANLLHCCPVVRDLHVKVMTKRLKTSARQIKHRSDFNKAINHFRNHRKSPEIFLNGENDGGNENYKVSDIPGLSDRTFNCLKSNLRAVGLQFWMDEPNCFGPQLAKFFVENAAVLEEISIDDGNHKMHEHMNHMIKRWWIHSSSKRKNSPITTAFRDCDARKRQTREADNS</sequence>
<name>A0A835E4L8_9POAL</name>
<keyword evidence="2" id="KW-1185">Reference proteome</keyword>
<dbReference type="PANTHER" id="PTHR32141">
    <property type="match status" value="1"/>
</dbReference>
<organism evidence="1 2">
    <name type="scientific">Digitaria exilis</name>
    <dbReference type="NCBI Taxonomy" id="1010633"/>
    <lineage>
        <taxon>Eukaryota</taxon>
        <taxon>Viridiplantae</taxon>
        <taxon>Streptophyta</taxon>
        <taxon>Embryophyta</taxon>
        <taxon>Tracheophyta</taxon>
        <taxon>Spermatophyta</taxon>
        <taxon>Magnoliopsida</taxon>
        <taxon>Liliopsida</taxon>
        <taxon>Poales</taxon>
        <taxon>Poaceae</taxon>
        <taxon>PACMAD clade</taxon>
        <taxon>Panicoideae</taxon>
        <taxon>Panicodae</taxon>
        <taxon>Paniceae</taxon>
        <taxon>Anthephorinae</taxon>
        <taxon>Digitaria</taxon>
    </lineage>
</organism>
<protein>
    <recommendedName>
        <fullName evidence="3">FBD domain-containing protein</fullName>
    </recommendedName>
</protein>
<dbReference type="EMBL" id="JACEFO010002324">
    <property type="protein sequence ID" value="KAF8665997.1"/>
    <property type="molecule type" value="Genomic_DNA"/>
</dbReference>
<reference evidence="1" key="1">
    <citation type="submission" date="2020-07" db="EMBL/GenBank/DDBJ databases">
        <title>Genome sequence and genetic diversity analysis of an under-domesticated orphan crop, white fonio (Digitaria exilis).</title>
        <authorList>
            <person name="Bennetzen J.L."/>
            <person name="Chen S."/>
            <person name="Ma X."/>
            <person name="Wang X."/>
            <person name="Yssel A.E.J."/>
            <person name="Chaluvadi S.R."/>
            <person name="Johnson M."/>
            <person name="Gangashetty P."/>
            <person name="Hamidou F."/>
            <person name="Sanogo M.D."/>
            <person name="Zwaenepoel A."/>
            <person name="Wallace J."/>
            <person name="Van De Peer Y."/>
            <person name="Van Deynze A."/>
        </authorList>
    </citation>
    <scope>NUCLEOTIDE SEQUENCE</scope>
    <source>
        <tissue evidence="1">Leaves</tissue>
    </source>
</reference>
<evidence type="ECO:0000313" key="1">
    <source>
        <dbReference type="EMBL" id="KAF8665997.1"/>
    </source>
</evidence>
<dbReference type="OrthoDB" id="693880at2759"/>
<accession>A0A835E4L8</accession>
<dbReference type="AlphaFoldDB" id="A0A835E4L8"/>
<evidence type="ECO:0008006" key="3">
    <source>
        <dbReference type="Google" id="ProtNLM"/>
    </source>
</evidence>
<comment type="caution">
    <text evidence="1">The sequence shown here is derived from an EMBL/GenBank/DDBJ whole genome shotgun (WGS) entry which is preliminary data.</text>
</comment>
<evidence type="ECO:0000313" key="2">
    <source>
        <dbReference type="Proteomes" id="UP000636709"/>
    </source>
</evidence>
<gene>
    <name evidence="1" type="ORF">HU200_054086</name>
</gene>
<dbReference type="InterPro" id="IPR055302">
    <property type="entry name" value="F-box_dom-containing"/>
</dbReference>
<dbReference type="PANTHER" id="PTHR32141:SF26">
    <property type="entry name" value="OS08G0328600 PROTEIN"/>
    <property type="match status" value="1"/>
</dbReference>